<name>A0AA35RN46_GEOBA</name>
<keyword evidence="2" id="KW-1185">Reference proteome</keyword>
<dbReference type="AlphaFoldDB" id="A0AA35RN46"/>
<dbReference type="Proteomes" id="UP001174909">
    <property type="component" value="Unassembled WGS sequence"/>
</dbReference>
<protein>
    <submittedName>
        <fullName evidence="1">Uncharacterized protein</fullName>
    </submittedName>
</protein>
<accession>A0AA35RN46</accession>
<gene>
    <name evidence="1" type="ORF">GBAR_LOCUS8698</name>
</gene>
<comment type="caution">
    <text evidence="1">The sequence shown here is derived from an EMBL/GenBank/DDBJ whole genome shotgun (WGS) entry which is preliminary data.</text>
</comment>
<proteinExistence type="predicted"/>
<evidence type="ECO:0000313" key="1">
    <source>
        <dbReference type="EMBL" id="CAI8013803.1"/>
    </source>
</evidence>
<dbReference type="EMBL" id="CASHTH010001294">
    <property type="protein sequence ID" value="CAI8013803.1"/>
    <property type="molecule type" value="Genomic_DNA"/>
</dbReference>
<evidence type="ECO:0000313" key="2">
    <source>
        <dbReference type="Proteomes" id="UP001174909"/>
    </source>
</evidence>
<sequence>MRYVVPSSSSVSLCSILSVVMLPVSPEQLVLKYETVYEVAVTSSASVQEMVIDVVETETTDRNNASDRERRISTWH</sequence>
<organism evidence="1 2">
    <name type="scientific">Geodia barretti</name>
    <name type="common">Barrett's horny sponge</name>
    <dbReference type="NCBI Taxonomy" id="519541"/>
    <lineage>
        <taxon>Eukaryota</taxon>
        <taxon>Metazoa</taxon>
        <taxon>Porifera</taxon>
        <taxon>Demospongiae</taxon>
        <taxon>Heteroscleromorpha</taxon>
        <taxon>Tetractinellida</taxon>
        <taxon>Astrophorina</taxon>
        <taxon>Geodiidae</taxon>
        <taxon>Geodia</taxon>
    </lineage>
</organism>
<feature type="non-terminal residue" evidence="1">
    <location>
        <position position="1"/>
    </location>
</feature>
<reference evidence="1" key="1">
    <citation type="submission" date="2023-03" db="EMBL/GenBank/DDBJ databases">
        <authorList>
            <person name="Steffen K."/>
            <person name="Cardenas P."/>
        </authorList>
    </citation>
    <scope>NUCLEOTIDE SEQUENCE</scope>
</reference>